<evidence type="ECO:0000313" key="6">
    <source>
        <dbReference type="EnsemblPlants" id="QL01p004403:mrna"/>
    </source>
</evidence>
<evidence type="ECO:0000256" key="1">
    <source>
        <dbReference type="ARBA" id="ARBA00023015"/>
    </source>
</evidence>
<keyword evidence="2" id="KW-0238">DNA-binding</keyword>
<evidence type="ECO:0000256" key="4">
    <source>
        <dbReference type="ARBA" id="ARBA00023242"/>
    </source>
</evidence>
<dbReference type="PROSITE" id="PS51005">
    <property type="entry name" value="NAC"/>
    <property type="match status" value="1"/>
</dbReference>
<dbReference type="InterPro" id="IPR036093">
    <property type="entry name" value="NAC_dom_sf"/>
</dbReference>
<dbReference type="PANTHER" id="PTHR31719:SF179">
    <property type="entry name" value="OS08G0148400 PROTEIN"/>
    <property type="match status" value="1"/>
</dbReference>
<dbReference type="AlphaFoldDB" id="A0A7N2KKR8"/>
<evidence type="ECO:0000256" key="3">
    <source>
        <dbReference type="ARBA" id="ARBA00023163"/>
    </source>
</evidence>
<dbReference type="EnsemblPlants" id="QL01p004403:mrna">
    <property type="protein sequence ID" value="QL01p004403:mrna"/>
    <property type="gene ID" value="QL01p004403"/>
</dbReference>
<sequence>MEFKDKQSKPSYQVPATTAQVVSNISTTTQFPQPLNAPTSNVISSSSPVVIDLDPDGEEDNRGISFENQDPPPGFCPSDLELLTLYLKRKVLNRQLPSNKIVEVELYDHSPEWLTGQHPQSSENEWYFFTSVKGKNLKKSKGICQNQSTNDGFWEAFGGELQIQENGIVVGFKKELHFYKGEPPKGVPTNWVMDEYRLEGLPQAKRSENGMTWDEYVLCRIYKKSDENLRRICNNPVVRPKFPPYDVQGMHRPTKEYANKLQAKRANDRTQMVEPAPAMPFPNKSSRDANATQAVGYYGGPQMVEPTPRIYKKSDENLSRIRINPVIPELPELHFDPIYVQRHLQIYEKYLQADRAKNRTQMVEPIPATPSFPKSSRYANAIQKVGSYRSPPQMFEPIPSMLSAIKEVGYYGGPPQMVEPIPSMLSAIKEVGYYGGPPQMVEPTPSMLSLPNELGHANDSQAVGNYGNPPQMVEPIPGMPYFPSESSGHADYSQVVGNYGNPPQMVEPTQSMTYFPNESSRYANNCQAGGNHGTPPQIEPIPAMPYFTNESSGYVHSNFPPNELSGQQEDCDNTNPELQFDLYGIDDLAPWMDVDDILSNKRRKLSDDDNPCLAVQYRNCFAVSGL</sequence>
<feature type="domain" description="NAC" evidence="5">
    <location>
        <begin position="69"/>
        <end position="224"/>
    </location>
</feature>
<organism evidence="6 7">
    <name type="scientific">Quercus lobata</name>
    <name type="common">Valley oak</name>
    <dbReference type="NCBI Taxonomy" id="97700"/>
    <lineage>
        <taxon>Eukaryota</taxon>
        <taxon>Viridiplantae</taxon>
        <taxon>Streptophyta</taxon>
        <taxon>Embryophyta</taxon>
        <taxon>Tracheophyta</taxon>
        <taxon>Spermatophyta</taxon>
        <taxon>Magnoliopsida</taxon>
        <taxon>eudicotyledons</taxon>
        <taxon>Gunneridae</taxon>
        <taxon>Pentapetalae</taxon>
        <taxon>rosids</taxon>
        <taxon>fabids</taxon>
        <taxon>Fagales</taxon>
        <taxon>Fagaceae</taxon>
        <taxon>Quercus</taxon>
    </lineage>
</organism>
<dbReference type="GO" id="GO:0003677">
    <property type="term" value="F:DNA binding"/>
    <property type="evidence" value="ECO:0007669"/>
    <property type="project" value="UniProtKB-KW"/>
</dbReference>
<dbReference type="EMBL" id="LRBV02000001">
    <property type="status" value="NOT_ANNOTATED_CDS"/>
    <property type="molecule type" value="Genomic_DNA"/>
</dbReference>
<keyword evidence="1" id="KW-0805">Transcription regulation</keyword>
<dbReference type="InterPro" id="IPR003441">
    <property type="entry name" value="NAC-dom"/>
</dbReference>
<dbReference type="Gene3D" id="2.170.150.80">
    <property type="entry name" value="NAC domain"/>
    <property type="match status" value="1"/>
</dbReference>
<evidence type="ECO:0000256" key="2">
    <source>
        <dbReference type="ARBA" id="ARBA00023125"/>
    </source>
</evidence>
<evidence type="ECO:0000313" key="7">
    <source>
        <dbReference type="Proteomes" id="UP000594261"/>
    </source>
</evidence>
<evidence type="ECO:0000259" key="5">
    <source>
        <dbReference type="PROSITE" id="PS51005"/>
    </source>
</evidence>
<reference evidence="6 7" key="1">
    <citation type="journal article" date="2016" name="G3 (Bethesda)">
        <title>First Draft Assembly and Annotation of the Genome of a California Endemic Oak Quercus lobata Nee (Fagaceae).</title>
        <authorList>
            <person name="Sork V.L."/>
            <person name="Fitz-Gibbon S.T."/>
            <person name="Puiu D."/>
            <person name="Crepeau M."/>
            <person name="Gugger P.F."/>
            <person name="Sherman R."/>
            <person name="Stevens K."/>
            <person name="Langley C.H."/>
            <person name="Pellegrini M."/>
            <person name="Salzberg S.L."/>
        </authorList>
    </citation>
    <scope>NUCLEOTIDE SEQUENCE [LARGE SCALE GENOMIC DNA]</scope>
    <source>
        <strain evidence="6 7">cv. SW786</strain>
    </source>
</reference>
<dbReference type="Pfam" id="PF02365">
    <property type="entry name" value="NAM"/>
    <property type="match status" value="1"/>
</dbReference>
<proteinExistence type="predicted"/>
<keyword evidence="7" id="KW-1185">Reference proteome</keyword>
<accession>A0A7N2KKR8</accession>
<dbReference type="Proteomes" id="UP000594261">
    <property type="component" value="Chromosome 1"/>
</dbReference>
<dbReference type="PANTHER" id="PTHR31719">
    <property type="entry name" value="NAC TRANSCRIPTION FACTOR 56"/>
    <property type="match status" value="1"/>
</dbReference>
<protein>
    <recommendedName>
        <fullName evidence="5">NAC domain-containing protein</fullName>
    </recommendedName>
</protein>
<dbReference type="SUPFAM" id="SSF101941">
    <property type="entry name" value="NAC domain"/>
    <property type="match status" value="1"/>
</dbReference>
<keyword evidence="3" id="KW-0804">Transcription</keyword>
<name>A0A7N2KKR8_QUELO</name>
<dbReference type="GO" id="GO:0006355">
    <property type="term" value="P:regulation of DNA-templated transcription"/>
    <property type="evidence" value="ECO:0007669"/>
    <property type="project" value="InterPro"/>
</dbReference>
<dbReference type="InParanoid" id="A0A7N2KKR8"/>
<reference evidence="6" key="2">
    <citation type="submission" date="2021-01" db="UniProtKB">
        <authorList>
            <consortium name="EnsemblPlants"/>
        </authorList>
    </citation>
    <scope>IDENTIFICATION</scope>
</reference>
<keyword evidence="4" id="KW-0539">Nucleus</keyword>
<dbReference type="Gramene" id="QL01p004403:mrna">
    <property type="protein sequence ID" value="QL01p004403:mrna"/>
    <property type="gene ID" value="QL01p004403"/>
</dbReference>